<sequence length="480" mass="53436">MKVNKFNLLAVGMLVLSSTAYADLKNDKITLKPNMTLQYNTKQKSVDSLSDMFSEGEFFGRFRVNTFKWDWSKSVAGRDNKALGVGGSIVYRSAKLNGLSTTVGLYTSQNPSFYRMDLDKIDSVKAGKDTFSRADTQATGNFGMSVLGQAYLQYDISKISLKVGRQLFESVFTKSNDTKMIPNTFDGVSATIKELPQTTIQLGYFTAQKLRDHTTSHDVIAVNGWIENDDSAINKSLTTALIGNDNELLIASFTNKSIKNLKANVSMASVPDVLHNITLEAHYTIPVGGNWKVVPGIRYMMQIDGLDANVAVASLKGDTSGYKDINDLDSSLVAARVDVKDNAFLFRLGYSEISDKADIIAPWRGFPTGGFTRAMAQYNWYANTKTYMARVGYNFDKAGILEGFNIFARYAVQDFDDKKDAVQADSDILHIDAMQNIGKNLQAKVRVGLVRADDKILKSDLTYKTDVSYNEYRFELNYFF</sequence>
<dbReference type="SUPFAM" id="SSF56935">
    <property type="entry name" value="Porins"/>
    <property type="match status" value="1"/>
</dbReference>
<evidence type="ECO:0000313" key="5">
    <source>
        <dbReference type="EMBL" id="QFR49972.1"/>
    </source>
</evidence>
<evidence type="ECO:0000256" key="1">
    <source>
        <dbReference type="ARBA" id="ARBA00009075"/>
    </source>
</evidence>
<dbReference type="EMBL" id="CP043617">
    <property type="protein sequence ID" value="QFR49972.1"/>
    <property type="molecule type" value="Genomic_DNA"/>
</dbReference>
<protein>
    <submittedName>
        <fullName evidence="5">OprD family porin</fullName>
    </submittedName>
</protein>
<dbReference type="RefSeq" id="WP_152307920.1">
    <property type="nucleotide sequence ID" value="NZ_CP043617.1"/>
</dbReference>
<organism evidence="5 6">
    <name type="scientific">Sulfurimonas lithotrophica</name>
    <dbReference type="NCBI Taxonomy" id="2590022"/>
    <lineage>
        <taxon>Bacteria</taxon>
        <taxon>Pseudomonadati</taxon>
        <taxon>Campylobacterota</taxon>
        <taxon>Epsilonproteobacteria</taxon>
        <taxon>Campylobacterales</taxon>
        <taxon>Sulfurimonadaceae</taxon>
        <taxon>Sulfurimonas</taxon>
    </lineage>
</organism>
<keyword evidence="2" id="KW-0813">Transport</keyword>
<keyword evidence="3 4" id="KW-0732">Signal</keyword>
<dbReference type="Gene3D" id="2.40.160.10">
    <property type="entry name" value="Porin"/>
    <property type="match status" value="1"/>
</dbReference>
<evidence type="ECO:0000256" key="2">
    <source>
        <dbReference type="ARBA" id="ARBA00022448"/>
    </source>
</evidence>
<reference evidence="5 6" key="1">
    <citation type="submission" date="2019-09" db="EMBL/GenBank/DDBJ databases">
        <title>Sulfurimonas gotlandica sp. nov., a chemoautotrophic and psychrotolerant epsilonproteobacterium isolated from a pelagic redoxcline, and an emended description of the genus Sulfurimonas.</title>
        <authorList>
            <person name="Wang S."/>
            <person name="Jiang L."/>
            <person name="Shao S."/>
        </authorList>
    </citation>
    <scope>NUCLEOTIDE SEQUENCE [LARGE SCALE GENOMIC DNA]</scope>
    <source>
        <strain evidence="5 6">GYSZ_1</strain>
    </source>
</reference>
<accession>A0A5P8P2N1</accession>
<dbReference type="Proteomes" id="UP000326944">
    <property type="component" value="Chromosome"/>
</dbReference>
<evidence type="ECO:0000313" key="6">
    <source>
        <dbReference type="Proteomes" id="UP000326944"/>
    </source>
</evidence>
<dbReference type="InterPro" id="IPR005318">
    <property type="entry name" value="OM_porin_bac"/>
</dbReference>
<gene>
    <name evidence="5" type="ORF">FJR48_09645</name>
</gene>
<dbReference type="OrthoDB" id="5332765at2"/>
<dbReference type="GO" id="GO:0016020">
    <property type="term" value="C:membrane"/>
    <property type="evidence" value="ECO:0007669"/>
    <property type="project" value="InterPro"/>
</dbReference>
<dbReference type="PANTHER" id="PTHR34596">
    <property type="entry name" value="CHITOPORIN"/>
    <property type="match status" value="1"/>
</dbReference>
<name>A0A5P8P2N1_9BACT</name>
<evidence type="ECO:0000256" key="3">
    <source>
        <dbReference type="ARBA" id="ARBA00022729"/>
    </source>
</evidence>
<dbReference type="AlphaFoldDB" id="A0A5P8P2N1"/>
<dbReference type="PANTHER" id="PTHR34596:SF2">
    <property type="entry name" value="CHITOPORIN"/>
    <property type="match status" value="1"/>
</dbReference>
<dbReference type="InterPro" id="IPR023614">
    <property type="entry name" value="Porin_dom_sf"/>
</dbReference>
<dbReference type="Pfam" id="PF03573">
    <property type="entry name" value="OprD"/>
    <property type="match status" value="1"/>
</dbReference>
<feature type="chain" id="PRO_5024909709" evidence="4">
    <location>
        <begin position="23"/>
        <end position="480"/>
    </location>
</feature>
<evidence type="ECO:0000256" key="4">
    <source>
        <dbReference type="SAM" id="SignalP"/>
    </source>
</evidence>
<dbReference type="KEGG" id="sulg:FJR48_09645"/>
<feature type="signal peptide" evidence="4">
    <location>
        <begin position="1"/>
        <end position="22"/>
    </location>
</feature>
<comment type="similarity">
    <text evidence="1">Belongs to the outer membrane porin (Opr) (TC 1.B.25) family.</text>
</comment>
<dbReference type="GO" id="GO:0015288">
    <property type="term" value="F:porin activity"/>
    <property type="evidence" value="ECO:0007669"/>
    <property type="project" value="TreeGrafter"/>
</dbReference>
<keyword evidence="6" id="KW-1185">Reference proteome</keyword>
<proteinExistence type="inferred from homology"/>